<gene>
    <name evidence="2" type="ORF">METZ01_LOCUS209865</name>
</gene>
<name>A0A382F4G2_9ZZZZ</name>
<feature type="non-terminal residue" evidence="2">
    <location>
        <position position="48"/>
    </location>
</feature>
<proteinExistence type="predicted"/>
<protein>
    <submittedName>
        <fullName evidence="2">Uncharacterized protein</fullName>
    </submittedName>
</protein>
<evidence type="ECO:0000256" key="1">
    <source>
        <dbReference type="SAM" id="Phobius"/>
    </source>
</evidence>
<feature type="transmembrane region" description="Helical" evidence="1">
    <location>
        <begin position="6"/>
        <end position="28"/>
    </location>
</feature>
<accession>A0A382F4G2</accession>
<dbReference type="AlphaFoldDB" id="A0A382F4G2"/>
<evidence type="ECO:0000313" key="2">
    <source>
        <dbReference type="EMBL" id="SVB57011.1"/>
    </source>
</evidence>
<dbReference type="Pfam" id="PF09656">
    <property type="entry name" value="PGPGW"/>
    <property type="match status" value="1"/>
</dbReference>
<dbReference type="InterPro" id="IPR019099">
    <property type="entry name" value="Uncharacterised_PGPGW_TM"/>
</dbReference>
<organism evidence="2">
    <name type="scientific">marine metagenome</name>
    <dbReference type="NCBI Taxonomy" id="408172"/>
    <lineage>
        <taxon>unclassified sequences</taxon>
        <taxon>metagenomes</taxon>
        <taxon>ecological metagenomes</taxon>
    </lineage>
</organism>
<keyword evidence="1" id="KW-0812">Transmembrane</keyword>
<dbReference type="EMBL" id="UINC01047577">
    <property type="protein sequence ID" value="SVB57011.1"/>
    <property type="molecule type" value="Genomic_DNA"/>
</dbReference>
<keyword evidence="1" id="KW-1133">Transmembrane helix</keyword>
<keyword evidence="1" id="KW-0472">Membrane</keyword>
<reference evidence="2" key="1">
    <citation type="submission" date="2018-05" db="EMBL/GenBank/DDBJ databases">
        <authorList>
            <person name="Lanie J.A."/>
            <person name="Ng W.-L."/>
            <person name="Kazmierczak K.M."/>
            <person name="Andrzejewski T.M."/>
            <person name="Davidsen T.M."/>
            <person name="Wayne K.J."/>
            <person name="Tettelin H."/>
            <person name="Glass J.I."/>
            <person name="Rusch D."/>
            <person name="Podicherti R."/>
            <person name="Tsui H.-C.T."/>
            <person name="Winkler M.E."/>
        </authorList>
    </citation>
    <scope>NUCLEOTIDE SEQUENCE</scope>
</reference>
<sequence>MFILLGIVGVFLPVLQGVLFMVIGLMLLSNRYAFARNLLRKAEEKYPK</sequence>